<dbReference type="AlphaFoldDB" id="A0A0E9PYT2"/>
<accession>A0A0E9PYT2</accession>
<protein>
    <submittedName>
        <fullName evidence="2">Uncharacterized protein</fullName>
    </submittedName>
</protein>
<proteinExistence type="predicted"/>
<keyword evidence="1" id="KW-0472">Membrane</keyword>
<feature type="transmembrane region" description="Helical" evidence="1">
    <location>
        <begin position="25"/>
        <end position="49"/>
    </location>
</feature>
<name>A0A0E9PYT2_ANGAN</name>
<evidence type="ECO:0000256" key="1">
    <source>
        <dbReference type="SAM" id="Phobius"/>
    </source>
</evidence>
<dbReference type="EMBL" id="GBXM01099534">
    <property type="protein sequence ID" value="JAH09043.1"/>
    <property type="molecule type" value="Transcribed_RNA"/>
</dbReference>
<organism evidence="2">
    <name type="scientific">Anguilla anguilla</name>
    <name type="common">European freshwater eel</name>
    <name type="synonym">Muraena anguilla</name>
    <dbReference type="NCBI Taxonomy" id="7936"/>
    <lineage>
        <taxon>Eukaryota</taxon>
        <taxon>Metazoa</taxon>
        <taxon>Chordata</taxon>
        <taxon>Craniata</taxon>
        <taxon>Vertebrata</taxon>
        <taxon>Euteleostomi</taxon>
        <taxon>Actinopterygii</taxon>
        <taxon>Neopterygii</taxon>
        <taxon>Teleostei</taxon>
        <taxon>Anguilliformes</taxon>
        <taxon>Anguillidae</taxon>
        <taxon>Anguilla</taxon>
    </lineage>
</organism>
<sequence>MSLQTMAEDEAMRERFVFPELSCYVLPYFLVHVGCVSFSLSLSVALRLLNW</sequence>
<reference evidence="2" key="2">
    <citation type="journal article" date="2015" name="Fish Shellfish Immunol.">
        <title>Early steps in the European eel (Anguilla anguilla)-Vibrio vulnificus interaction in the gills: Role of the RtxA13 toxin.</title>
        <authorList>
            <person name="Callol A."/>
            <person name="Pajuelo D."/>
            <person name="Ebbesson L."/>
            <person name="Teles M."/>
            <person name="MacKenzie S."/>
            <person name="Amaro C."/>
        </authorList>
    </citation>
    <scope>NUCLEOTIDE SEQUENCE</scope>
</reference>
<evidence type="ECO:0000313" key="2">
    <source>
        <dbReference type="EMBL" id="JAH09043.1"/>
    </source>
</evidence>
<keyword evidence="1" id="KW-1133">Transmembrane helix</keyword>
<keyword evidence="1" id="KW-0812">Transmembrane</keyword>
<reference evidence="2" key="1">
    <citation type="submission" date="2014-11" db="EMBL/GenBank/DDBJ databases">
        <authorList>
            <person name="Amaro Gonzalez C."/>
        </authorList>
    </citation>
    <scope>NUCLEOTIDE SEQUENCE</scope>
</reference>